<evidence type="ECO:0000313" key="14">
    <source>
        <dbReference type="Proteomes" id="UP000219621"/>
    </source>
</evidence>
<evidence type="ECO:0000256" key="7">
    <source>
        <dbReference type="ARBA" id="ARBA00023004"/>
    </source>
</evidence>
<evidence type="ECO:0000256" key="5">
    <source>
        <dbReference type="ARBA" id="ARBA00022989"/>
    </source>
</evidence>
<proteinExistence type="inferred from homology"/>
<dbReference type="OrthoDB" id="9793156at2"/>
<dbReference type="HAMAP" id="MF_01665">
    <property type="entry name" value="HemeA_synth_type2"/>
    <property type="match status" value="1"/>
</dbReference>
<feature type="binding site" description="axial binding residue" evidence="12">
    <location>
        <position position="339"/>
    </location>
    <ligand>
        <name>heme</name>
        <dbReference type="ChEBI" id="CHEBI:30413"/>
    </ligand>
    <ligandPart>
        <name>Fe</name>
        <dbReference type="ChEBI" id="CHEBI:18248"/>
    </ligandPart>
</feature>
<evidence type="ECO:0000256" key="11">
    <source>
        <dbReference type="ARBA" id="ARBA00048044"/>
    </source>
</evidence>
<keyword evidence="3 12" id="KW-0812">Transmembrane</keyword>
<dbReference type="UniPathway" id="UPA00269">
    <property type="reaction ID" value="UER00713"/>
</dbReference>
<dbReference type="InterPro" id="IPR023754">
    <property type="entry name" value="HemeA_Synthase_type2"/>
</dbReference>
<evidence type="ECO:0000313" key="13">
    <source>
        <dbReference type="EMBL" id="SOD89432.1"/>
    </source>
</evidence>
<keyword evidence="14" id="KW-1185">Reference proteome</keyword>
<reference evidence="13 14" key="1">
    <citation type="submission" date="2017-09" db="EMBL/GenBank/DDBJ databases">
        <authorList>
            <person name="Ehlers B."/>
            <person name="Leendertz F.H."/>
        </authorList>
    </citation>
    <scope>NUCLEOTIDE SEQUENCE [LARGE SCALE GENOMIC DNA]</scope>
    <source>
        <strain evidence="13 14">USBA 140</strain>
    </source>
</reference>
<keyword evidence="4 12" id="KW-0479">Metal-binding</keyword>
<evidence type="ECO:0000256" key="6">
    <source>
        <dbReference type="ARBA" id="ARBA00023002"/>
    </source>
</evidence>
<feature type="transmembrane region" description="Helical" evidence="12">
    <location>
        <begin position="173"/>
        <end position="196"/>
    </location>
</feature>
<keyword evidence="5 12" id="KW-1133">Transmembrane helix</keyword>
<comment type="subcellular location">
    <subcellularLocation>
        <location evidence="12">Cell membrane</location>
        <topology evidence="12">Multi-pass membrane protein</topology>
    </subcellularLocation>
    <subcellularLocation>
        <location evidence="2">Membrane</location>
        <topology evidence="2">Multi-pass membrane protein</topology>
    </subcellularLocation>
</comment>
<evidence type="ECO:0000256" key="10">
    <source>
        <dbReference type="ARBA" id="ARBA00044501"/>
    </source>
</evidence>
<comment type="cofactor">
    <cofactor evidence="1 12">
        <name>heme b</name>
        <dbReference type="ChEBI" id="CHEBI:60344"/>
    </cofactor>
</comment>
<dbReference type="PANTHER" id="PTHR23289">
    <property type="entry name" value="CYTOCHROME C OXIDASE ASSEMBLY PROTEIN COX15"/>
    <property type="match status" value="1"/>
</dbReference>
<evidence type="ECO:0000256" key="12">
    <source>
        <dbReference type="HAMAP-Rule" id="MF_01665"/>
    </source>
</evidence>
<comment type="similarity">
    <text evidence="12">Belongs to the COX15/CtaA family. Type 2 subfamily.</text>
</comment>
<evidence type="ECO:0000256" key="3">
    <source>
        <dbReference type="ARBA" id="ARBA00022692"/>
    </source>
</evidence>
<dbReference type="GO" id="GO:0046872">
    <property type="term" value="F:metal ion binding"/>
    <property type="evidence" value="ECO:0007669"/>
    <property type="project" value="UniProtKB-KW"/>
</dbReference>
<feature type="transmembrane region" description="Helical" evidence="12">
    <location>
        <begin position="274"/>
        <end position="295"/>
    </location>
</feature>
<dbReference type="RefSeq" id="WP_097277129.1">
    <property type="nucleotide sequence ID" value="NZ_OCNJ01000001.1"/>
</dbReference>
<dbReference type="GO" id="GO:0005886">
    <property type="term" value="C:plasma membrane"/>
    <property type="evidence" value="ECO:0007669"/>
    <property type="project" value="UniProtKB-SubCell"/>
</dbReference>
<evidence type="ECO:0000256" key="2">
    <source>
        <dbReference type="ARBA" id="ARBA00004141"/>
    </source>
</evidence>
<feature type="transmembrane region" description="Helical" evidence="12">
    <location>
        <begin position="26"/>
        <end position="46"/>
    </location>
</feature>
<keyword evidence="9 12" id="KW-0472">Membrane</keyword>
<name>A0A286G1V8_9PROT</name>
<keyword evidence="12" id="KW-1003">Cell membrane</keyword>
<feature type="transmembrane region" description="Helical" evidence="12">
    <location>
        <begin position="337"/>
        <end position="357"/>
    </location>
</feature>
<evidence type="ECO:0000256" key="1">
    <source>
        <dbReference type="ARBA" id="ARBA00001970"/>
    </source>
</evidence>
<feature type="transmembrane region" description="Helical" evidence="12">
    <location>
        <begin position="140"/>
        <end position="158"/>
    </location>
</feature>
<dbReference type="Pfam" id="PF02628">
    <property type="entry name" value="COX15-CtaA"/>
    <property type="match status" value="1"/>
</dbReference>
<comment type="subunit">
    <text evidence="12">Interacts with CtaB.</text>
</comment>
<comment type="catalytic activity">
    <reaction evidence="11">
        <text>Fe(II)-heme o + 2 A + H2O = Fe(II)-heme a + 2 AH2</text>
        <dbReference type="Rhea" id="RHEA:63388"/>
        <dbReference type="ChEBI" id="CHEBI:13193"/>
        <dbReference type="ChEBI" id="CHEBI:15377"/>
        <dbReference type="ChEBI" id="CHEBI:17499"/>
        <dbReference type="ChEBI" id="CHEBI:60530"/>
        <dbReference type="ChEBI" id="CHEBI:61715"/>
        <dbReference type="EC" id="1.17.99.9"/>
    </reaction>
    <physiologicalReaction direction="left-to-right" evidence="11">
        <dbReference type="Rhea" id="RHEA:63389"/>
    </physiologicalReaction>
</comment>
<comment type="pathway">
    <text evidence="10 12">Porphyrin-containing compound metabolism; heme A biosynthesis; heme A from heme O: step 1/1.</text>
</comment>
<dbReference type="GO" id="GO:0120547">
    <property type="term" value="F:heme A synthase activity"/>
    <property type="evidence" value="ECO:0007669"/>
    <property type="project" value="UniProtKB-EC"/>
</dbReference>
<dbReference type="GO" id="GO:0006784">
    <property type="term" value="P:heme A biosynthetic process"/>
    <property type="evidence" value="ECO:0007669"/>
    <property type="project" value="UniProtKB-UniRule"/>
</dbReference>
<sequence>MQSSIALDLPSGPQTDRRAAGRRRAVAVWLFVLCGMVTVMVGLGGATRLTDSGLSMVEWQPLTVLPPLTEPEWQATFDKYRQFPEYQKKNYGMTLAEFKGIFWLEYLHRLWGRAIGVVFALPFLWFLVRGAIDRPLALRLGGLFVLGGMQGLVGWLMVRSGLVDQPMVSPVRLAAHLGLAFLILVLMLRLALDLWLNEGRAVVAVGARRFAAAARTFGVYVFAVALSGALVAGLDAGLTYNTFPLMDGRLVPKGLHLHAPWWVNHLDNVTTVQFQHRLLAVTLVALALGLAAWALRLGDALPARARTAALVVAALAVGQMTLGIATLLLVVPTTLGVAHQLGALAVLSAVVVLVRLLRRPEATAQRLPQ</sequence>
<evidence type="ECO:0000256" key="4">
    <source>
        <dbReference type="ARBA" id="ARBA00022723"/>
    </source>
</evidence>
<organism evidence="13 14">
    <name type="scientific">Caenispirillum bisanense</name>
    <dbReference type="NCBI Taxonomy" id="414052"/>
    <lineage>
        <taxon>Bacteria</taxon>
        <taxon>Pseudomonadati</taxon>
        <taxon>Pseudomonadota</taxon>
        <taxon>Alphaproteobacteria</taxon>
        <taxon>Rhodospirillales</taxon>
        <taxon>Novispirillaceae</taxon>
        <taxon>Caenispirillum</taxon>
    </lineage>
</organism>
<gene>
    <name evidence="12" type="primary">ctaA</name>
    <name evidence="13" type="ORF">SAMN05421508_101217</name>
</gene>
<dbReference type="InterPro" id="IPR003780">
    <property type="entry name" value="COX15/CtaA_fam"/>
</dbReference>
<feature type="transmembrane region" description="Helical" evidence="12">
    <location>
        <begin position="217"/>
        <end position="240"/>
    </location>
</feature>
<feature type="transmembrane region" description="Helical" evidence="12">
    <location>
        <begin position="110"/>
        <end position="128"/>
    </location>
</feature>
<feature type="transmembrane region" description="Helical" evidence="12">
    <location>
        <begin position="307"/>
        <end position="331"/>
    </location>
</feature>
<dbReference type="GO" id="GO:0016653">
    <property type="term" value="F:oxidoreductase activity, acting on NAD(P)H, heme protein as acceptor"/>
    <property type="evidence" value="ECO:0007669"/>
    <property type="project" value="TreeGrafter"/>
</dbReference>
<dbReference type="EC" id="1.17.99.9" evidence="12"/>
<comment type="function">
    <text evidence="12">Catalyzes the conversion of heme O to heme A by two successive hydroxylations of the methyl group at C8. The first hydroxylation forms heme I, the second hydroxylation results in an unstable dihydroxymethyl group, which spontaneously dehydrates, resulting in the formyl group of heme A.</text>
</comment>
<dbReference type="PANTHER" id="PTHR23289:SF2">
    <property type="entry name" value="CYTOCHROME C OXIDASE ASSEMBLY PROTEIN COX15 HOMOLOG"/>
    <property type="match status" value="1"/>
</dbReference>
<dbReference type="Proteomes" id="UP000219621">
    <property type="component" value="Unassembled WGS sequence"/>
</dbReference>
<evidence type="ECO:0000256" key="9">
    <source>
        <dbReference type="ARBA" id="ARBA00023136"/>
    </source>
</evidence>
<dbReference type="EMBL" id="OCNJ01000001">
    <property type="protein sequence ID" value="SOD89432.1"/>
    <property type="molecule type" value="Genomic_DNA"/>
</dbReference>
<accession>A0A286G1V8</accession>
<keyword evidence="8 12" id="KW-0350">Heme biosynthesis</keyword>
<protein>
    <recommendedName>
        <fullName evidence="12">Heme A synthase</fullName>
        <shortName evidence="12">HAS</shortName>
        <ecNumber evidence="12">1.17.99.9</ecNumber>
    </recommendedName>
    <alternativeName>
        <fullName evidence="12">Cytochrome aa3-controlling protein</fullName>
    </alternativeName>
</protein>
<keyword evidence="7 12" id="KW-0408">Iron</keyword>
<dbReference type="AlphaFoldDB" id="A0A286G1V8"/>
<feature type="binding site" description="axial binding residue" evidence="12">
    <location>
        <position position="276"/>
    </location>
    <ligand>
        <name>heme</name>
        <dbReference type="ChEBI" id="CHEBI:30413"/>
    </ligand>
    <ligandPart>
        <name>Fe</name>
        <dbReference type="ChEBI" id="CHEBI:18248"/>
    </ligandPart>
</feature>
<keyword evidence="6 12" id="KW-0560">Oxidoreductase</keyword>
<evidence type="ECO:0000256" key="8">
    <source>
        <dbReference type="ARBA" id="ARBA00023133"/>
    </source>
</evidence>